<comment type="caution">
    <text evidence="2">The sequence shown here is derived from an EMBL/GenBank/DDBJ whole genome shotgun (WGS) entry which is preliminary data.</text>
</comment>
<evidence type="ECO:0008006" key="4">
    <source>
        <dbReference type="Google" id="ProtNLM"/>
    </source>
</evidence>
<evidence type="ECO:0000313" key="2">
    <source>
        <dbReference type="EMBL" id="TXD71406.1"/>
    </source>
</evidence>
<organism evidence="2 3">
    <name type="scientific">Aequorivita antarctica</name>
    <dbReference type="NCBI Taxonomy" id="153266"/>
    <lineage>
        <taxon>Bacteria</taxon>
        <taxon>Pseudomonadati</taxon>
        <taxon>Bacteroidota</taxon>
        <taxon>Flavobacteriia</taxon>
        <taxon>Flavobacteriales</taxon>
        <taxon>Flavobacteriaceae</taxon>
        <taxon>Aequorivita</taxon>
    </lineage>
</organism>
<protein>
    <recommendedName>
        <fullName evidence="4">DUF4251 domain-containing protein</fullName>
    </recommendedName>
</protein>
<dbReference type="RefSeq" id="WP_111845991.1">
    <property type="nucleotide sequence ID" value="NZ_UEGI01000032.1"/>
</dbReference>
<dbReference type="PROSITE" id="PS51257">
    <property type="entry name" value="PROKAR_LIPOPROTEIN"/>
    <property type="match status" value="1"/>
</dbReference>
<sequence>MKTLSKFVLVILLFTAIIACKNNTSTEADAETATDTTAQMLSETPTPAETKPGFATLSFKMDGTLVEGTVPGVMAIYVPAKKEVNIRGNTPKGLFAVTIDNVEGTGTYTIKGTSANGGGIMMTDKMYEVKKSGTPFTVTIDTVEDITAVSTPDAKAIRGTFEGKIMDDAGNTIMITEGKFSSQ</sequence>
<reference evidence="2 3" key="1">
    <citation type="submission" date="2019-08" db="EMBL/GenBank/DDBJ databases">
        <title>Genome of Aequorivita antarctica SW49 (type strain).</title>
        <authorList>
            <person name="Bowman J.P."/>
        </authorList>
    </citation>
    <scope>NUCLEOTIDE SEQUENCE [LARGE SCALE GENOMIC DNA]</scope>
    <source>
        <strain evidence="2 3">SW49</strain>
    </source>
</reference>
<evidence type="ECO:0000256" key="1">
    <source>
        <dbReference type="SAM" id="SignalP"/>
    </source>
</evidence>
<keyword evidence="1" id="KW-0732">Signal</keyword>
<feature type="signal peptide" evidence="1">
    <location>
        <begin position="1"/>
        <end position="21"/>
    </location>
</feature>
<gene>
    <name evidence="2" type="ORF">ESU54_16890</name>
</gene>
<accession>A0A5C6YVL9</accession>
<keyword evidence="3" id="KW-1185">Reference proteome</keyword>
<name>A0A5C6YVL9_9FLAO</name>
<dbReference type="AlphaFoldDB" id="A0A5C6YVL9"/>
<dbReference type="EMBL" id="VORT01000019">
    <property type="protein sequence ID" value="TXD71406.1"/>
    <property type="molecule type" value="Genomic_DNA"/>
</dbReference>
<feature type="chain" id="PRO_5022936560" description="DUF4251 domain-containing protein" evidence="1">
    <location>
        <begin position="22"/>
        <end position="183"/>
    </location>
</feature>
<dbReference type="Proteomes" id="UP000321497">
    <property type="component" value="Unassembled WGS sequence"/>
</dbReference>
<dbReference type="OrthoDB" id="10019554at2"/>
<evidence type="ECO:0000313" key="3">
    <source>
        <dbReference type="Proteomes" id="UP000321497"/>
    </source>
</evidence>
<proteinExistence type="predicted"/>